<gene>
    <name evidence="2" type="ORF">AURDEDRAFT_131275</name>
</gene>
<feature type="region of interest" description="Disordered" evidence="1">
    <location>
        <begin position="1"/>
        <end position="106"/>
    </location>
</feature>
<reference evidence="3" key="1">
    <citation type="journal article" date="2012" name="Science">
        <title>The Paleozoic origin of enzymatic lignin decomposition reconstructed from 31 fungal genomes.</title>
        <authorList>
            <person name="Floudas D."/>
            <person name="Binder M."/>
            <person name="Riley R."/>
            <person name="Barry K."/>
            <person name="Blanchette R.A."/>
            <person name="Henrissat B."/>
            <person name="Martinez A.T."/>
            <person name="Otillar R."/>
            <person name="Spatafora J.W."/>
            <person name="Yadav J.S."/>
            <person name="Aerts A."/>
            <person name="Benoit I."/>
            <person name="Boyd A."/>
            <person name="Carlson A."/>
            <person name="Copeland A."/>
            <person name="Coutinho P.M."/>
            <person name="de Vries R.P."/>
            <person name="Ferreira P."/>
            <person name="Findley K."/>
            <person name="Foster B."/>
            <person name="Gaskell J."/>
            <person name="Glotzer D."/>
            <person name="Gorecki P."/>
            <person name="Heitman J."/>
            <person name="Hesse C."/>
            <person name="Hori C."/>
            <person name="Igarashi K."/>
            <person name="Jurgens J.A."/>
            <person name="Kallen N."/>
            <person name="Kersten P."/>
            <person name="Kohler A."/>
            <person name="Kuees U."/>
            <person name="Kumar T.K.A."/>
            <person name="Kuo A."/>
            <person name="LaButti K."/>
            <person name="Larrondo L.F."/>
            <person name="Lindquist E."/>
            <person name="Ling A."/>
            <person name="Lombard V."/>
            <person name="Lucas S."/>
            <person name="Lundell T."/>
            <person name="Martin R."/>
            <person name="McLaughlin D.J."/>
            <person name="Morgenstern I."/>
            <person name="Morin E."/>
            <person name="Murat C."/>
            <person name="Nagy L.G."/>
            <person name="Nolan M."/>
            <person name="Ohm R.A."/>
            <person name="Patyshakuliyeva A."/>
            <person name="Rokas A."/>
            <person name="Ruiz-Duenas F.J."/>
            <person name="Sabat G."/>
            <person name="Salamov A."/>
            <person name="Samejima M."/>
            <person name="Schmutz J."/>
            <person name="Slot J.C."/>
            <person name="St John F."/>
            <person name="Stenlid J."/>
            <person name="Sun H."/>
            <person name="Sun S."/>
            <person name="Syed K."/>
            <person name="Tsang A."/>
            <person name="Wiebenga A."/>
            <person name="Young D."/>
            <person name="Pisabarro A."/>
            <person name="Eastwood D.C."/>
            <person name="Martin F."/>
            <person name="Cullen D."/>
            <person name="Grigoriev I.V."/>
            <person name="Hibbett D.S."/>
        </authorList>
    </citation>
    <scope>NUCLEOTIDE SEQUENCE [LARGE SCALE GENOMIC DNA]</scope>
    <source>
        <strain evidence="3">TFB10046</strain>
    </source>
</reference>
<feature type="compositionally biased region" description="Polar residues" evidence="1">
    <location>
        <begin position="82"/>
        <end position="91"/>
    </location>
</feature>
<dbReference type="Proteomes" id="UP000006514">
    <property type="component" value="Unassembled WGS sequence"/>
</dbReference>
<dbReference type="KEGG" id="adl:AURDEDRAFT_131275"/>
<keyword evidence="3" id="KW-1185">Reference proteome</keyword>
<evidence type="ECO:0000313" key="3">
    <source>
        <dbReference type="Proteomes" id="UP000006514"/>
    </source>
</evidence>
<dbReference type="EMBL" id="JH687975">
    <property type="protein sequence ID" value="EJD34235.1"/>
    <property type="molecule type" value="Genomic_DNA"/>
</dbReference>
<feature type="region of interest" description="Disordered" evidence="1">
    <location>
        <begin position="166"/>
        <end position="188"/>
    </location>
</feature>
<proteinExistence type="predicted"/>
<dbReference type="InParanoid" id="J0WQQ4"/>
<organism evidence="2 3">
    <name type="scientific">Auricularia subglabra (strain TFB-10046 / SS5)</name>
    <name type="common">White-rot fungus</name>
    <name type="synonym">Auricularia delicata (strain TFB10046)</name>
    <dbReference type="NCBI Taxonomy" id="717982"/>
    <lineage>
        <taxon>Eukaryota</taxon>
        <taxon>Fungi</taxon>
        <taxon>Dikarya</taxon>
        <taxon>Basidiomycota</taxon>
        <taxon>Agaricomycotina</taxon>
        <taxon>Agaricomycetes</taxon>
        <taxon>Auriculariales</taxon>
        <taxon>Auriculariaceae</taxon>
        <taxon>Auricularia</taxon>
    </lineage>
</organism>
<protein>
    <submittedName>
        <fullName evidence="2">Uncharacterized protein</fullName>
    </submittedName>
</protein>
<name>J0WQQ4_AURST</name>
<evidence type="ECO:0000313" key="2">
    <source>
        <dbReference type="EMBL" id="EJD34235.1"/>
    </source>
</evidence>
<sequence length="580" mass="64143">MPPKSRLKQPKEIPQRGVKRPATPPPIHSPPKKIKIDPEILERSPPLVSLATKRQRSRATHKKPVLPTIPEETELEDERNGAESQVDTADSTGDDTVDSRPSDDDRMDVDLTLTGIYSSALVDTCVQQHRRLTDFMTAIMRHREARGSPEIGTVEDEHVYLCSSERAEEDNSIPWDESGEDDSNGSVAGELSADAKRTLLEQLMRDNPELVQRMMGKHGNRYPFLYLRFPSADHAESSASGAIEDIVSVDDSDVADDAGVVVPAKAKSTLATAAVQRTLRMRGDPLDGTVSILNSSLWPPVLRKMYMQLTPPPRRVTFSGRTDDAEPYTPSFQRWTACTHHLEFFKRLLDFKSNTSYFNLARGSGSELVVVDTNNDTKPLRYLAREGSSTPALFTSLMEVLQCNLVRPVKLERKNQDGWLDKKAIVANWFSQEFDLNICNLGEPLDTFNVVIPCWPNREDLCGLTFQTRLSNAGGPISKRSARSSLHVPGAAAQNLSKVPIQLYANQSVPVINCTVDEFDLSAPFSELKRLPSMQQDPPKGSIGVVFYTISDTGLGKPLEFNVQGFALLATSPEGSTTGN</sequence>
<feature type="compositionally biased region" description="Acidic residues" evidence="1">
    <location>
        <begin position="167"/>
        <end position="183"/>
    </location>
</feature>
<evidence type="ECO:0000256" key="1">
    <source>
        <dbReference type="SAM" id="MobiDB-lite"/>
    </source>
</evidence>
<accession>J0WQQ4</accession>
<feature type="compositionally biased region" description="Basic residues" evidence="1">
    <location>
        <begin position="53"/>
        <end position="64"/>
    </location>
</feature>
<dbReference type="OrthoDB" id="10663147at2759"/>
<dbReference type="AlphaFoldDB" id="J0WQQ4"/>